<organism evidence="1 2">
    <name type="scientific">Mesobacillus subterraneus</name>
    <dbReference type="NCBI Taxonomy" id="285983"/>
    <lineage>
        <taxon>Bacteria</taxon>
        <taxon>Bacillati</taxon>
        <taxon>Bacillota</taxon>
        <taxon>Bacilli</taxon>
        <taxon>Bacillales</taxon>
        <taxon>Bacillaceae</taxon>
        <taxon>Mesobacillus</taxon>
    </lineage>
</organism>
<gene>
    <name evidence="1" type="ORF">EJA10_03830</name>
</gene>
<reference evidence="2" key="1">
    <citation type="submission" date="2018-12" db="EMBL/GenBank/DDBJ databases">
        <title>Bacillus chawlae sp. nov., Bacillus glennii sp. nov., and Bacillus saganii sp. nov. Isolated from the Vehicle Assembly Building at Kennedy Space Center where the Viking Spacecraft were Assembled.</title>
        <authorList>
            <person name="Seuylemezian A."/>
            <person name="Vaishampayan P."/>
        </authorList>
    </citation>
    <scope>NUCLEOTIDE SEQUENCE [LARGE SCALE GENOMIC DNA]</scope>
    <source>
        <strain evidence="2">DSM 13966</strain>
    </source>
</reference>
<dbReference type="AlphaFoldDB" id="A0A427TWD8"/>
<protein>
    <submittedName>
        <fullName evidence="1">Uncharacterized protein</fullName>
    </submittedName>
</protein>
<comment type="caution">
    <text evidence="1">The sequence shown here is derived from an EMBL/GenBank/DDBJ whole genome shotgun (WGS) entry which is preliminary data.</text>
</comment>
<accession>A0A427TWD8</accession>
<sequence length="115" mass="13021">MLSFCFGIGEAGFDITIKNQTNEDVSGLTITYNEIVADIKIPTIPAGGTYELTITPEEEFGENSMILYYNDRMNQQREETVIGYFEQGYYGEAIILLEKVNPDGTIQMKIEENLF</sequence>
<proteinExistence type="predicted"/>
<dbReference type="Proteomes" id="UP000279911">
    <property type="component" value="Unassembled WGS sequence"/>
</dbReference>
<dbReference type="EMBL" id="RSFW01000006">
    <property type="protein sequence ID" value="RSD28714.1"/>
    <property type="molecule type" value="Genomic_DNA"/>
</dbReference>
<evidence type="ECO:0000313" key="1">
    <source>
        <dbReference type="EMBL" id="RSD28714.1"/>
    </source>
</evidence>
<dbReference type="RefSeq" id="WP_125478676.1">
    <property type="nucleotide sequence ID" value="NZ_RSFW01000006.1"/>
</dbReference>
<name>A0A427TWD8_9BACI</name>
<evidence type="ECO:0000313" key="2">
    <source>
        <dbReference type="Proteomes" id="UP000279911"/>
    </source>
</evidence>